<evidence type="ECO:0000256" key="1">
    <source>
        <dbReference type="SAM" id="MobiDB-lite"/>
    </source>
</evidence>
<feature type="compositionally biased region" description="Basic residues" evidence="1">
    <location>
        <begin position="103"/>
        <end position="121"/>
    </location>
</feature>
<dbReference type="Pfam" id="PF13683">
    <property type="entry name" value="rve_3"/>
    <property type="match status" value="1"/>
</dbReference>
<comment type="caution">
    <text evidence="3">The sequence shown here is derived from an EMBL/GenBank/DDBJ whole genome shotgun (WGS) entry which is preliminary data.</text>
</comment>
<evidence type="ECO:0000313" key="4">
    <source>
        <dbReference type="Proteomes" id="UP001333996"/>
    </source>
</evidence>
<proteinExistence type="predicted"/>
<dbReference type="Proteomes" id="UP001333996">
    <property type="component" value="Unassembled WGS sequence"/>
</dbReference>
<dbReference type="InterPro" id="IPR036397">
    <property type="entry name" value="RNaseH_sf"/>
</dbReference>
<organism evidence="3 4">
    <name type="scientific">Streptomyces chiangmaiensis</name>
    <dbReference type="NCBI Taxonomy" id="766497"/>
    <lineage>
        <taxon>Bacteria</taxon>
        <taxon>Bacillati</taxon>
        <taxon>Actinomycetota</taxon>
        <taxon>Actinomycetes</taxon>
        <taxon>Kitasatosporales</taxon>
        <taxon>Streptomycetaceae</taxon>
        <taxon>Streptomyces</taxon>
    </lineage>
</organism>
<protein>
    <submittedName>
        <fullName evidence="3">Integrase core domain-containing protein</fullName>
    </submittedName>
</protein>
<dbReference type="PROSITE" id="PS50994">
    <property type="entry name" value="INTEGRASE"/>
    <property type="match status" value="1"/>
</dbReference>
<gene>
    <name evidence="3" type="ORF">VXC91_46350</name>
</gene>
<dbReference type="EMBL" id="JAYWVC010000673">
    <property type="protein sequence ID" value="MED7829047.1"/>
    <property type="molecule type" value="Genomic_DNA"/>
</dbReference>
<accession>A0ABU7FY98</accession>
<feature type="compositionally biased region" description="Basic and acidic residues" evidence="1">
    <location>
        <begin position="122"/>
        <end position="132"/>
    </location>
</feature>
<evidence type="ECO:0000313" key="3">
    <source>
        <dbReference type="EMBL" id="MED7829047.1"/>
    </source>
</evidence>
<evidence type="ECO:0000259" key="2">
    <source>
        <dbReference type="PROSITE" id="PS50994"/>
    </source>
</evidence>
<name>A0ABU7FY98_9ACTN</name>
<keyword evidence="4" id="KW-1185">Reference proteome</keyword>
<dbReference type="Gene3D" id="3.30.420.10">
    <property type="entry name" value="Ribonuclease H-like superfamily/Ribonuclease H"/>
    <property type="match status" value="1"/>
</dbReference>
<feature type="region of interest" description="Disordered" evidence="1">
    <location>
        <begin position="84"/>
        <end position="132"/>
    </location>
</feature>
<dbReference type="SUPFAM" id="SSF53098">
    <property type="entry name" value="Ribonuclease H-like"/>
    <property type="match status" value="1"/>
</dbReference>
<feature type="domain" description="Integrase catalytic" evidence="2">
    <location>
        <begin position="1"/>
        <end position="101"/>
    </location>
</feature>
<dbReference type="InterPro" id="IPR001584">
    <property type="entry name" value="Integrase_cat-core"/>
</dbReference>
<dbReference type="RefSeq" id="WP_329513327.1">
    <property type="nucleotide sequence ID" value="NZ_BAAAYZ010000166.1"/>
</dbReference>
<dbReference type="InterPro" id="IPR012337">
    <property type="entry name" value="RNaseH-like_sf"/>
</dbReference>
<reference evidence="3" key="1">
    <citation type="submission" date="2024-01" db="EMBL/GenBank/DDBJ databases">
        <title>First draft genome sequence data of TA4-1, the type strain of Gram-positive actinobacterium Streptomyces chiangmaiensis.</title>
        <authorList>
            <person name="Yasawong M."/>
            <person name="Nantapong N."/>
        </authorList>
    </citation>
    <scope>NUCLEOTIDE SEQUENCE</scope>
    <source>
        <strain evidence="3">TA4-1</strain>
    </source>
</reference>
<sequence>MLRDRDSRYTEAFDAVFTADGIEILKSAPQAPKLNAHAERLIRTAQAECTDRLLIYNQQHLRRVLAEYAEHYNHGRPHRALQLRARQRPGRHPVPSPADPAPRHPRRPHPRVPRHRPKKLASRSEHPGQRTS</sequence>